<accession>A0A5J6SNM8</accession>
<dbReference type="Proteomes" id="UP000325517">
    <property type="component" value="Chromosome"/>
</dbReference>
<feature type="domain" description="DUF4097" evidence="1">
    <location>
        <begin position="45"/>
        <end position="172"/>
    </location>
</feature>
<dbReference type="RefSeq" id="WP_151699984.1">
    <property type="nucleotide sequence ID" value="NZ_CP031223.1"/>
</dbReference>
<dbReference type="OrthoDB" id="2588856at2"/>
<evidence type="ECO:0000259" key="1">
    <source>
        <dbReference type="Pfam" id="PF13349"/>
    </source>
</evidence>
<evidence type="ECO:0000313" key="3">
    <source>
        <dbReference type="Proteomes" id="UP000325517"/>
    </source>
</evidence>
<name>A0A5J6SNM8_9BACI</name>
<keyword evidence="3" id="KW-1185">Reference proteome</keyword>
<sequence length="266" mass="29775">MAIKKIAIIGLFILLAGAAINIVLNIKDTLVNKSEEIVVKDKSYTNIHILSDNATIEIVPTNNNETKVEFSGKMKKKSRYNFHADVKGDTLNVELKEKRWSFQLEFTSPNIKLTVYIPEKEYKKLMTKIDNGRIIANNLSVKDVHLTTDNGSIEMQNIKSDNIRAKSDNGQIIMKYVDGKIKAETDNGRIILVTNNLDRSIDLKTDNGLIEIQSEKEPSNATINASVDLGKIDIFGTSNKQTIYGNGDHLIKLETDNGKITVKKIK</sequence>
<dbReference type="Gene3D" id="2.160.20.120">
    <property type="match status" value="1"/>
</dbReference>
<dbReference type="InterPro" id="IPR025164">
    <property type="entry name" value="Toastrack_DUF4097"/>
</dbReference>
<dbReference type="KEGG" id="psyo:PB01_09560"/>
<dbReference type="EMBL" id="CP031223">
    <property type="protein sequence ID" value="QFF99053.1"/>
    <property type="molecule type" value="Genomic_DNA"/>
</dbReference>
<dbReference type="Pfam" id="PF13349">
    <property type="entry name" value="DUF4097"/>
    <property type="match status" value="1"/>
</dbReference>
<protein>
    <recommendedName>
        <fullName evidence="1">DUF4097 domain-containing protein</fullName>
    </recommendedName>
</protein>
<proteinExistence type="predicted"/>
<evidence type="ECO:0000313" key="2">
    <source>
        <dbReference type="EMBL" id="QFF99053.1"/>
    </source>
</evidence>
<organism evidence="2 3">
    <name type="scientific">Psychrobacillus glaciei</name>
    <dbReference type="NCBI Taxonomy" id="2283160"/>
    <lineage>
        <taxon>Bacteria</taxon>
        <taxon>Bacillati</taxon>
        <taxon>Bacillota</taxon>
        <taxon>Bacilli</taxon>
        <taxon>Bacillales</taxon>
        <taxon>Bacillaceae</taxon>
        <taxon>Psychrobacillus</taxon>
    </lineage>
</organism>
<reference evidence="2 3" key="1">
    <citation type="submission" date="2018-07" db="EMBL/GenBank/DDBJ databases">
        <title>Complete genome sequence of Psychrobacillus sp. PB01, isolated from iceberg, and comparative genome analysis of Psychrobacillus strains.</title>
        <authorList>
            <person name="Lee P.C."/>
        </authorList>
    </citation>
    <scope>NUCLEOTIDE SEQUENCE [LARGE SCALE GENOMIC DNA]</scope>
    <source>
        <strain evidence="2 3">PB01</strain>
    </source>
</reference>
<dbReference type="AlphaFoldDB" id="A0A5J6SNM8"/>
<gene>
    <name evidence="2" type="ORF">PB01_09560</name>
</gene>